<feature type="coiled-coil region" evidence="1">
    <location>
        <begin position="39"/>
        <end position="73"/>
    </location>
</feature>
<gene>
    <name evidence="3" type="ORF">DET56_109295</name>
</gene>
<feature type="transmembrane region" description="Helical" evidence="2">
    <location>
        <begin position="17"/>
        <end position="35"/>
    </location>
</feature>
<evidence type="ECO:0000256" key="2">
    <source>
        <dbReference type="SAM" id="Phobius"/>
    </source>
</evidence>
<protein>
    <submittedName>
        <fullName evidence="3">Uncharacterized protein</fullName>
    </submittedName>
</protein>
<dbReference type="Proteomes" id="UP000247078">
    <property type="component" value="Unassembled WGS sequence"/>
</dbReference>
<name>A0A855Y528_9BACL</name>
<reference evidence="3 4" key="1">
    <citation type="submission" date="2018-05" db="EMBL/GenBank/DDBJ databases">
        <title>Freshwater and sediment microbial communities from various areas in North America, analyzing microbe dynamics in response to fracking.</title>
        <authorList>
            <person name="Lamendella R."/>
        </authorList>
    </citation>
    <scope>NUCLEOTIDE SEQUENCE [LARGE SCALE GENOMIC DNA]</scope>
    <source>
        <strain evidence="3 4">DB-3</strain>
    </source>
</reference>
<accession>A0A855Y528</accession>
<sequence length="95" mass="10962">MNWLDTLKEVLPLSEKYGLALVLMFVLFGVCIYLVKSNLNDARSALNDVRKERDEAQEQLQKLTEKMNAEREKFMEPLLKMVNNLKKDSGEDRGG</sequence>
<evidence type="ECO:0000313" key="4">
    <source>
        <dbReference type="Proteomes" id="UP000247078"/>
    </source>
</evidence>
<keyword evidence="2" id="KW-0472">Membrane</keyword>
<dbReference type="AlphaFoldDB" id="A0A855Y528"/>
<keyword evidence="2" id="KW-0812">Transmembrane</keyword>
<organism evidence="3 4">
    <name type="scientific">Paenibacillus pabuli</name>
    <dbReference type="NCBI Taxonomy" id="1472"/>
    <lineage>
        <taxon>Bacteria</taxon>
        <taxon>Bacillati</taxon>
        <taxon>Bacillota</taxon>
        <taxon>Bacilli</taxon>
        <taxon>Bacillales</taxon>
        <taxon>Paenibacillaceae</taxon>
        <taxon>Paenibacillus</taxon>
    </lineage>
</organism>
<comment type="caution">
    <text evidence="3">The sequence shown here is derived from an EMBL/GenBank/DDBJ whole genome shotgun (WGS) entry which is preliminary data.</text>
</comment>
<keyword evidence="1" id="KW-0175">Coiled coil</keyword>
<proteinExistence type="predicted"/>
<dbReference type="EMBL" id="QGTZ01000009">
    <property type="protein sequence ID" value="PWW37408.1"/>
    <property type="molecule type" value="Genomic_DNA"/>
</dbReference>
<evidence type="ECO:0000313" key="3">
    <source>
        <dbReference type="EMBL" id="PWW37408.1"/>
    </source>
</evidence>
<dbReference type="RefSeq" id="WP_110000820.1">
    <property type="nucleotide sequence ID" value="NZ_QGTZ01000009.1"/>
</dbReference>
<evidence type="ECO:0000256" key="1">
    <source>
        <dbReference type="SAM" id="Coils"/>
    </source>
</evidence>
<keyword evidence="2" id="KW-1133">Transmembrane helix</keyword>